<comment type="caution">
    <text evidence="1">The sequence shown here is derived from an EMBL/GenBank/DDBJ whole genome shotgun (WGS) entry which is preliminary data.</text>
</comment>
<proteinExistence type="predicted"/>
<sequence>MRGVVERRALTAMLVRARISSLPHHRQSHAFSSSSSSPGGIGGGRGRGRGRGAPPAPPPSGIGHGTVIRERTAAAPAPSPQFGGLGRGVGGVKAAADPSRVAPKASEGFEGVNSKNVDRFDSYYSQQQQQQQSYSNNYGRNESNAAFGRPSGLEDPPSANRGFSDGPEGEFLVYGRQHQNLRNPSVDPQISNEGYYGRPYQNERSAFVDPRTTNEGYYGRQYENEPIRSVDPRIVNQRQYEYERYSSADPRLANEGYSERQYQNERYPPVDPRISSEAYYSRQYQNERYPPVDPRTSREEYYSRQYQNDRYSSADPRTASEEYHRRPYQNGRYPLVDPRIPKEDYYGRPYQNERYPAVDPRTTNEGYYGRQYESGPPLPFDVRQANERFYDRGYQSAWNPSADPRRANEGYASSRHDNLSYEQSGYIPSRRLGGSVPPGVEREQNVRVPEPSGQSPGVYRQPGSVDAVQSQWYGRDSGRPVGSTEAFREETFNRSEQDFAMRRPPIEPADPSQYYNAGPPYSRRVNEDSKSAEYARDETIRMRDMRSRSEAGNLGPAPPQFTTRDHYLASGRDAHGLPDERASFVGMGRGQGPVAGPAGLHARVSGPTSQNLSQQSFPPHLGSGRGPAGRFPREDDIGNMAQPGMGQMTGRFKDTQVDPNSHNPNYYAQTDRHPPFQPCTYDAEQLYSYNTSEAEVRQGENSGTSVRILPTREREQAAERYDRRSIQEEAKQREWSGRAISPQSGSSVRGARTSEYLKAEEFSRKERDPGNIQAPRHADAHQAQTFGRDSSWTEEGSQLPADSSVTAVKDKAHAREQDRRVSQIGSEPAKYVSSKPSERSSSFKSAETGVQVKVSSEPARYVSPISQPLKHLPSINKDSVRFEPSVSAEGASGNVASTTLSLKPSKPGPGILEVGANDSGAILDTTSKLPSSHFHPKPAEFLYPASTTSMERAVVESEFRVATQKTESTILQSTSDPEGTDPVQDIHTPLETTGLAEQRSPAETEFRSSEAVKPDLYPHHLELQGLISKPGFGRGKPVEKARFQDRSTWKLGDMPSDVGKSSRSDTHVVNLSSPDGALAGMGRGKPPSPAQPTTSQQEPKQPHHLQLSREEAAQRALSILEEGIEKTLSEEQRERRRKKFSRPEFSGQSLKAPAATSTEHLPVSKKSKEGRLRPERQREKAVRTAEEEDESVEEELTPEQQEVINVIHNTEDIIKSSLHGRFLVDFEPEYAMEEFGRNPDIEEKPFPSLEETLEQAKHLLMPLEGLTEEKDWQDAVQKVVSNASHLEKLVEAYSGPARVTARQQNIELESIAESLPAYIAPEMKAFTERALITLQNNPGWNLHQKKNMLNRIVSNFASI</sequence>
<dbReference type="Proteomes" id="UP001162992">
    <property type="component" value="Chromosome 6"/>
</dbReference>
<evidence type="ECO:0000313" key="1">
    <source>
        <dbReference type="EMBL" id="KAJ7554308.1"/>
    </source>
</evidence>
<evidence type="ECO:0000313" key="2">
    <source>
        <dbReference type="Proteomes" id="UP001162992"/>
    </source>
</evidence>
<protein>
    <submittedName>
        <fullName evidence="1">Uncharacterized protein</fullName>
    </submittedName>
</protein>
<organism evidence="1 2">
    <name type="scientific">Diphasiastrum complanatum</name>
    <name type="common">Issler's clubmoss</name>
    <name type="synonym">Lycopodium complanatum</name>
    <dbReference type="NCBI Taxonomy" id="34168"/>
    <lineage>
        <taxon>Eukaryota</taxon>
        <taxon>Viridiplantae</taxon>
        <taxon>Streptophyta</taxon>
        <taxon>Embryophyta</taxon>
        <taxon>Tracheophyta</taxon>
        <taxon>Lycopodiopsida</taxon>
        <taxon>Lycopodiales</taxon>
        <taxon>Lycopodiaceae</taxon>
        <taxon>Lycopodioideae</taxon>
        <taxon>Diphasiastrum</taxon>
    </lineage>
</organism>
<gene>
    <name evidence="1" type="ORF">O6H91_06G134500</name>
</gene>
<keyword evidence="2" id="KW-1185">Reference proteome</keyword>
<reference evidence="2" key="1">
    <citation type="journal article" date="2024" name="Proc. Natl. Acad. Sci. U.S.A.">
        <title>Extraordinary preservation of gene collinearity over three hundred million years revealed in homosporous lycophytes.</title>
        <authorList>
            <person name="Li C."/>
            <person name="Wickell D."/>
            <person name="Kuo L.Y."/>
            <person name="Chen X."/>
            <person name="Nie B."/>
            <person name="Liao X."/>
            <person name="Peng D."/>
            <person name="Ji J."/>
            <person name="Jenkins J."/>
            <person name="Williams M."/>
            <person name="Shu S."/>
            <person name="Plott C."/>
            <person name="Barry K."/>
            <person name="Rajasekar S."/>
            <person name="Grimwood J."/>
            <person name="Han X."/>
            <person name="Sun S."/>
            <person name="Hou Z."/>
            <person name="He W."/>
            <person name="Dai G."/>
            <person name="Sun C."/>
            <person name="Schmutz J."/>
            <person name="Leebens-Mack J.H."/>
            <person name="Li F.W."/>
            <person name="Wang L."/>
        </authorList>
    </citation>
    <scope>NUCLEOTIDE SEQUENCE [LARGE SCALE GENOMIC DNA]</scope>
    <source>
        <strain evidence="2">cv. PW_Plant_1</strain>
    </source>
</reference>
<accession>A0ACC2DJ23</accession>
<name>A0ACC2DJ23_DIPCM</name>
<dbReference type="EMBL" id="CM055097">
    <property type="protein sequence ID" value="KAJ7554308.1"/>
    <property type="molecule type" value="Genomic_DNA"/>
</dbReference>